<dbReference type="GO" id="GO:0004300">
    <property type="term" value="F:enoyl-CoA hydratase activity"/>
    <property type="evidence" value="ECO:0007669"/>
    <property type="project" value="UniProtKB-ARBA"/>
</dbReference>
<dbReference type="FunFam" id="3.40.50.720:FF:000009">
    <property type="entry name" value="Fatty oxidation complex, alpha subunit"/>
    <property type="match status" value="1"/>
</dbReference>
<keyword evidence="7" id="KW-0520">NAD</keyword>
<dbReference type="Pfam" id="PF00378">
    <property type="entry name" value="ECH_1"/>
    <property type="match status" value="1"/>
</dbReference>
<dbReference type="KEGG" id="mes:Meso_3751"/>
<dbReference type="InterPro" id="IPR008927">
    <property type="entry name" value="6-PGluconate_DH-like_C_sf"/>
</dbReference>
<dbReference type="Pfam" id="PF02737">
    <property type="entry name" value="3HCDH_N"/>
    <property type="match status" value="1"/>
</dbReference>
<sequence length="677" mass="71536">MDGPVVWELRGRVLHVLIDNPPVNAGSQPVRAGVLKAIGEAGASNAEAVVIQGANGNFVAGSDLREFEGPLSPPEWPEVFSAIGNCPIPVVAAIEGAALGGGYELALACDGRIAAPDAVVGLPEVALGIIPGAGGTQRLPRLTGRAEAIRLICGAIRVPANEALAKSMVDRIAEDDLISAACDFALSLPGKRRLDDAAVPKESAEVIEAAARAALAKARESRAVVEAIALITRAGIGSTAEALAEERSVFQALRKSEQSAALRYLFFAERTAARALPRFDKEKRVTRLGVIGAGTMGVGLAVSLLAAGKSVVLIDKDDLALTRASAAVKSGLARLERGGKLKEAPDAALARLVASKELSAVENCEVVIEAVVESFEVKSAVLSDLHARLSPGAMVVSNTSYLDIAELARASGRPDRFLGLHFFAPVPVMTLVEVVPLPETSSHTLTVATQLVRDMGKVAVRAGPCNGFLGNRIYAAYRRECELLVEEGAMPWDVDAELRKQGFRMGPFQVGDLSGLDIGWALRRSRDATRDPRERYFALPDTLYEMGRLGRKSGAGWYAYSTDCPDGQPDPEVERLVRTNARAGIAAPDAETIRQRAMGAILNEAARAFEDGTAAAASDIDVVLVNGYGFARERGGPLWQASRLSSDERTLMIDLVAHANGYGFTRGDVESLIAALT</sequence>
<dbReference type="GO" id="GO:0016853">
    <property type="term" value="F:isomerase activity"/>
    <property type="evidence" value="ECO:0007669"/>
    <property type="project" value="UniProtKB-KW"/>
</dbReference>
<evidence type="ECO:0000256" key="12">
    <source>
        <dbReference type="ARBA" id="ARBA00023268"/>
    </source>
</evidence>
<dbReference type="GO" id="GO:0006635">
    <property type="term" value="P:fatty acid beta-oxidation"/>
    <property type="evidence" value="ECO:0007669"/>
    <property type="project" value="UniProtKB-UniPathway"/>
</dbReference>
<keyword evidence="6 16" id="KW-0560">Oxidoreductase</keyword>
<comment type="catalytic activity">
    <reaction evidence="13">
        <text>a (3S)-3-hydroxyacyl-CoA + NAD(+) = a 3-oxoacyl-CoA + NADH + H(+)</text>
        <dbReference type="Rhea" id="RHEA:22432"/>
        <dbReference type="ChEBI" id="CHEBI:15378"/>
        <dbReference type="ChEBI" id="CHEBI:57318"/>
        <dbReference type="ChEBI" id="CHEBI:57540"/>
        <dbReference type="ChEBI" id="CHEBI:57945"/>
        <dbReference type="ChEBI" id="CHEBI:90726"/>
        <dbReference type="EC" id="1.1.1.35"/>
    </reaction>
</comment>
<evidence type="ECO:0000256" key="11">
    <source>
        <dbReference type="ARBA" id="ARBA00023239"/>
    </source>
</evidence>
<organism evidence="16">
    <name type="scientific">Chelativorans sp. (strain BNC1)</name>
    <dbReference type="NCBI Taxonomy" id="266779"/>
    <lineage>
        <taxon>Bacteria</taxon>
        <taxon>Pseudomonadati</taxon>
        <taxon>Pseudomonadota</taxon>
        <taxon>Alphaproteobacteria</taxon>
        <taxon>Hyphomicrobiales</taxon>
        <taxon>Phyllobacteriaceae</taxon>
        <taxon>Chelativorans</taxon>
    </lineage>
</organism>
<reference evidence="16" key="1">
    <citation type="submission" date="2006-06" db="EMBL/GenBank/DDBJ databases">
        <title>Complete sequence of chromosome of Chelativorans sp. BNC1.</title>
        <authorList>
            <consortium name="US DOE Joint Genome Institute"/>
            <person name="Copeland A."/>
            <person name="Lucas S."/>
            <person name="Lapidus A."/>
            <person name="Barry K."/>
            <person name="Detter J.C."/>
            <person name="Glavina del Rio T."/>
            <person name="Hammon N."/>
            <person name="Israni S."/>
            <person name="Dalin E."/>
            <person name="Tice H."/>
            <person name="Pitluck S."/>
            <person name="Chertkov O."/>
            <person name="Brettin T."/>
            <person name="Bruce D."/>
            <person name="Han C."/>
            <person name="Tapia R."/>
            <person name="Gilna P."/>
            <person name="Schmutz J."/>
            <person name="Larimer F."/>
            <person name="Land M."/>
            <person name="Hauser L."/>
            <person name="Kyrpides N."/>
            <person name="Mikhailova N."/>
            <person name="Richardson P."/>
        </authorList>
    </citation>
    <scope>NUCLEOTIDE SEQUENCE</scope>
    <source>
        <strain evidence="16">BNC1</strain>
    </source>
</reference>
<dbReference type="CDD" id="cd06558">
    <property type="entry name" value="crotonase-like"/>
    <property type="match status" value="1"/>
</dbReference>
<accession>Q11BV6</accession>
<dbReference type="eggNOG" id="COG1024">
    <property type="taxonomic scope" value="Bacteria"/>
</dbReference>
<gene>
    <name evidence="16" type="ordered locus">Meso_3751</name>
</gene>
<keyword evidence="9" id="KW-0576">Peroxisome</keyword>
<protein>
    <submittedName>
        <fullName evidence="16">3-hydroxyacyl-CoA dehydrogenase</fullName>
        <ecNumber evidence="16">1.1.1.35</ecNumber>
    </submittedName>
</protein>
<dbReference type="Pfam" id="PF00725">
    <property type="entry name" value="3HCDH"/>
    <property type="match status" value="1"/>
</dbReference>
<dbReference type="PANTHER" id="PTHR23309">
    <property type="entry name" value="3-HYDROXYACYL-COA DEHYROGENASE"/>
    <property type="match status" value="1"/>
</dbReference>
<dbReference type="InterPro" id="IPR006108">
    <property type="entry name" value="3HC_DH_C"/>
</dbReference>
<dbReference type="eggNOG" id="COG1250">
    <property type="taxonomic scope" value="Bacteria"/>
</dbReference>
<comment type="subunit">
    <text evidence="3">Monomer.</text>
</comment>
<evidence type="ECO:0000256" key="4">
    <source>
        <dbReference type="ARBA" id="ARBA00022832"/>
    </source>
</evidence>
<dbReference type="HOGENOM" id="CLU_009834_16_0_5"/>
<keyword evidence="8" id="KW-0443">Lipid metabolism</keyword>
<evidence type="ECO:0000259" key="15">
    <source>
        <dbReference type="Pfam" id="PF02737"/>
    </source>
</evidence>
<keyword evidence="11" id="KW-0456">Lyase</keyword>
<dbReference type="OrthoDB" id="9771883at2"/>
<dbReference type="Gene3D" id="3.40.50.720">
    <property type="entry name" value="NAD(P)-binding Rossmann-like Domain"/>
    <property type="match status" value="1"/>
</dbReference>
<evidence type="ECO:0000256" key="7">
    <source>
        <dbReference type="ARBA" id="ARBA00023027"/>
    </source>
</evidence>
<dbReference type="EMBL" id="CP000390">
    <property type="protein sequence ID" value="ABG65119.1"/>
    <property type="molecule type" value="Genomic_DNA"/>
</dbReference>
<comment type="pathway">
    <text evidence="2">Lipid metabolism; fatty acid beta-oxidation.</text>
</comment>
<evidence type="ECO:0000256" key="10">
    <source>
        <dbReference type="ARBA" id="ARBA00023235"/>
    </source>
</evidence>
<dbReference type="SUPFAM" id="SSF52096">
    <property type="entry name" value="ClpP/crotonase"/>
    <property type="match status" value="1"/>
</dbReference>
<evidence type="ECO:0000256" key="9">
    <source>
        <dbReference type="ARBA" id="ARBA00023140"/>
    </source>
</evidence>
<name>Q11BV6_CHESB</name>
<dbReference type="InterPro" id="IPR001753">
    <property type="entry name" value="Enoyl-CoA_hydra/iso"/>
</dbReference>
<dbReference type="Gene3D" id="3.90.226.10">
    <property type="entry name" value="2-enoyl-CoA Hydratase, Chain A, domain 1"/>
    <property type="match status" value="1"/>
</dbReference>
<evidence type="ECO:0000256" key="8">
    <source>
        <dbReference type="ARBA" id="ARBA00023098"/>
    </source>
</evidence>
<dbReference type="UniPathway" id="UPA00659"/>
<evidence type="ECO:0000256" key="2">
    <source>
        <dbReference type="ARBA" id="ARBA00005005"/>
    </source>
</evidence>
<proteinExistence type="predicted"/>
<dbReference type="EC" id="1.1.1.35" evidence="16"/>
<comment type="subcellular location">
    <subcellularLocation>
        <location evidence="1">Peroxisome</location>
    </subcellularLocation>
</comment>
<dbReference type="InterPro" id="IPR006176">
    <property type="entry name" value="3-OHacyl-CoA_DH_NAD-bd"/>
</dbReference>
<evidence type="ECO:0000256" key="3">
    <source>
        <dbReference type="ARBA" id="ARBA00011245"/>
    </source>
</evidence>
<keyword evidence="4" id="KW-0276">Fatty acid metabolism</keyword>
<dbReference type="AlphaFoldDB" id="Q11BV6"/>
<keyword evidence="5" id="KW-0442">Lipid degradation</keyword>
<evidence type="ECO:0000256" key="1">
    <source>
        <dbReference type="ARBA" id="ARBA00004275"/>
    </source>
</evidence>
<dbReference type="GO" id="GO:0070403">
    <property type="term" value="F:NAD+ binding"/>
    <property type="evidence" value="ECO:0007669"/>
    <property type="project" value="InterPro"/>
</dbReference>
<dbReference type="PANTHER" id="PTHR23309:SF49">
    <property type="entry name" value="PEROXISOMAL BIFUNCTIONAL ENZYME"/>
    <property type="match status" value="1"/>
</dbReference>
<dbReference type="Gene3D" id="1.10.1040.50">
    <property type="match status" value="1"/>
</dbReference>
<dbReference type="InterPro" id="IPR029045">
    <property type="entry name" value="ClpP/crotonase-like_dom_sf"/>
</dbReference>
<evidence type="ECO:0000256" key="6">
    <source>
        <dbReference type="ARBA" id="ARBA00023002"/>
    </source>
</evidence>
<keyword evidence="10" id="KW-0413">Isomerase</keyword>
<evidence type="ECO:0000256" key="5">
    <source>
        <dbReference type="ARBA" id="ARBA00022963"/>
    </source>
</evidence>
<dbReference type="SUPFAM" id="SSF48179">
    <property type="entry name" value="6-phosphogluconate dehydrogenase C-terminal domain-like"/>
    <property type="match status" value="2"/>
</dbReference>
<dbReference type="STRING" id="266779.Meso_3751"/>
<feature type="domain" description="3-hydroxyacyl-CoA dehydrogenase C-terminal" evidence="14">
    <location>
        <begin position="467"/>
        <end position="560"/>
    </location>
</feature>
<evidence type="ECO:0000259" key="14">
    <source>
        <dbReference type="Pfam" id="PF00725"/>
    </source>
</evidence>
<dbReference type="GO" id="GO:0003857">
    <property type="term" value="F:(3S)-3-hydroxyacyl-CoA dehydrogenase (NAD+) activity"/>
    <property type="evidence" value="ECO:0007669"/>
    <property type="project" value="UniProtKB-EC"/>
</dbReference>
<evidence type="ECO:0000313" key="16">
    <source>
        <dbReference type="EMBL" id="ABG65119.1"/>
    </source>
</evidence>
<dbReference type="InterPro" id="IPR036291">
    <property type="entry name" value="NAD(P)-bd_dom_sf"/>
</dbReference>
<feature type="domain" description="3-hydroxyacyl-CoA dehydrogenase NAD binding" evidence="15">
    <location>
        <begin position="288"/>
        <end position="462"/>
    </location>
</feature>
<evidence type="ECO:0000256" key="13">
    <source>
        <dbReference type="ARBA" id="ARBA00049556"/>
    </source>
</evidence>
<keyword evidence="12" id="KW-0511">Multifunctional enzyme</keyword>
<dbReference type="SUPFAM" id="SSF51735">
    <property type="entry name" value="NAD(P)-binding Rossmann-fold domains"/>
    <property type="match status" value="1"/>
</dbReference>